<evidence type="ECO:0000256" key="2">
    <source>
        <dbReference type="SAM" id="MobiDB-lite"/>
    </source>
</evidence>
<sequence length="449" mass="52564">MKKMQHIGKILPVDGYRVQLIDSLPVDYDASLIHLYQPLIGIEPISLYTLLLKEEPLQTDEQIQTHHTLMNYLSMPLDKIYVARRKLEGIGLLKTFETVLENKTVFTYVLQAPFRPAYFFQDMMLSELLYRHIGKIKFETLRKFYATSNQIERGEEVTASFNDIFQTFTPKTPPVSMEEKQKEIPKVPLTEVSFDSIYFMLQRKNISVKEVMTDQHRQIMTQLLHLYDLEMYEMEQAVNWALTDDNKIDIAQLKQACHDLFQAKHNVVQVQLEEKKPSQVKATNNKRSSTKLDRLIEWFETASPKDILEDQSMGHNATSQDLKLVSDIMLQQALPIPVMNVLIHYVLLQSNDKLTRNYIESIAAHWSRKKLKTAREAVEFAREQMNQPKKRSVQKNYQRRASGKEEVIPEWFNERHKKEEKEKPAISEADLKEQEALLEALRRHASENN</sequence>
<feature type="domain" description="DnaB/C C-terminal" evidence="3">
    <location>
        <begin position="309"/>
        <end position="379"/>
    </location>
</feature>
<name>A0A9D1PMR1_9BACI</name>
<feature type="domain" description="Replicative helicase loading/DNA remodeling protein DnaB N-terminal winged helix" evidence="4">
    <location>
        <begin position="30"/>
        <end position="256"/>
    </location>
</feature>
<comment type="similarity">
    <text evidence="1">Belongs to the DnaB/DnaD family.</text>
</comment>
<dbReference type="EMBL" id="DXHX01000138">
    <property type="protein sequence ID" value="HIV75393.1"/>
    <property type="molecule type" value="Genomic_DNA"/>
</dbReference>
<protein>
    <submittedName>
        <fullName evidence="5">DnaD domain protein</fullName>
    </submittedName>
</protein>
<dbReference type="Proteomes" id="UP000823937">
    <property type="component" value="Unassembled WGS sequence"/>
</dbReference>
<proteinExistence type="inferred from homology"/>
<dbReference type="Pfam" id="PF07261">
    <property type="entry name" value="DnaB_2"/>
    <property type="match status" value="1"/>
</dbReference>
<reference evidence="5" key="1">
    <citation type="journal article" date="2021" name="PeerJ">
        <title>Extensive microbial diversity within the chicken gut microbiome revealed by metagenomics and culture.</title>
        <authorList>
            <person name="Gilroy R."/>
            <person name="Ravi A."/>
            <person name="Getino M."/>
            <person name="Pursley I."/>
            <person name="Horton D.L."/>
            <person name="Alikhan N.F."/>
            <person name="Baker D."/>
            <person name="Gharbi K."/>
            <person name="Hall N."/>
            <person name="Watson M."/>
            <person name="Adriaenssens E.M."/>
            <person name="Foster-Nyarko E."/>
            <person name="Jarju S."/>
            <person name="Secka A."/>
            <person name="Antonio M."/>
            <person name="Oren A."/>
            <person name="Chaudhuri R.R."/>
            <person name="La Ragione R."/>
            <person name="Hildebrand F."/>
            <person name="Pallen M.J."/>
        </authorList>
    </citation>
    <scope>NUCLEOTIDE SEQUENCE</scope>
    <source>
        <strain evidence="5">CHK169-2315</strain>
    </source>
</reference>
<evidence type="ECO:0000256" key="1">
    <source>
        <dbReference type="ARBA" id="ARBA00093462"/>
    </source>
</evidence>
<evidence type="ECO:0000259" key="4">
    <source>
        <dbReference type="Pfam" id="PF25888"/>
    </source>
</evidence>
<accession>A0A9D1PMR1</accession>
<evidence type="ECO:0000313" key="6">
    <source>
        <dbReference type="Proteomes" id="UP000823937"/>
    </source>
</evidence>
<comment type="caution">
    <text evidence="5">The sequence shown here is derived from an EMBL/GenBank/DDBJ whole genome shotgun (WGS) entry which is preliminary data.</text>
</comment>
<evidence type="ECO:0000259" key="3">
    <source>
        <dbReference type="Pfam" id="PF07261"/>
    </source>
</evidence>
<gene>
    <name evidence="5" type="ORF">H9895_09965</name>
</gene>
<feature type="region of interest" description="Disordered" evidence="2">
    <location>
        <begin position="382"/>
        <end position="401"/>
    </location>
</feature>
<organism evidence="5 6">
    <name type="scientific">Candidatus Pseudogracilibacillus intestinigallinarum</name>
    <dbReference type="NCBI Taxonomy" id="2838742"/>
    <lineage>
        <taxon>Bacteria</taxon>
        <taxon>Bacillati</taxon>
        <taxon>Bacillota</taxon>
        <taxon>Bacilli</taxon>
        <taxon>Bacillales</taxon>
        <taxon>Bacillaceae</taxon>
        <taxon>Pseudogracilibacillus</taxon>
    </lineage>
</organism>
<reference evidence="5" key="2">
    <citation type="submission" date="2021-04" db="EMBL/GenBank/DDBJ databases">
        <authorList>
            <person name="Gilroy R."/>
        </authorList>
    </citation>
    <scope>NUCLEOTIDE SEQUENCE</scope>
    <source>
        <strain evidence="5">CHK169-2315</strain>
    </source>
</reference>
<dbReference type="InterPro" id="IPR006343">
    <property type="entry name" value="DnaB/C_C"/>
</dbReference>
<evidence type="ECO:0000313" key="5">
    <source>
        <dbReference type="EMBL" id="HIV75393.1"/>
    </source>
</evidence>
<dbReference type="AlphaFoldDB" id="A0A9D1PMR1"/>
<dbReference type="Pfam" id="PF25888">
    <property type="entry name" value="WHD_DnaB"/>
    <property type="match status" value="1"/>
</dbReference>
<dbReference type="InterPro" id="IPR058660">
    <property type="entry name" value="WHD_DnaB"/>
</dbReference>